<dbReference type="EMBL" id="JANJYI010000005">
    <property type="protein sequence ID" value="KAK2650423.1"/>
    <property type="molecule type" value="Genomic_DNA"/>
</dbReference>
<sequence>MVYEFLIAKDFAMFFQFLVLKFFEYVTCMDLYIFSVYLTVWHIVIGIKEFGGNLHEAVNAYFSEEHRHNVNQTVVESPRYNVFDMNNRTQARHNVNQTVVESPRYNVFDMNNRTQARHNVNQTVVESPRYNVFDMNNRTQAGPSRLLQLLSAARTFKPSSLLDNNYRRSLLNGFGASSFTSHAPVVPHTGEVMGTPAEFNSGNQQLYHPGGRSSPYDSRTSSAHGLDVQGNALQDDVPHLHGNNIEEDMIQAALDASKRDAEEGHLNTLLEDDELSHAFSLSLKTAEQENAMRELAMRNLDQQLEILNEVDHFQLNKDALPSNEWGGISSTELDEAIMLEAALFGEKAEGTSHRSKYEPHQQSGTDRSMGPSSWPVSDASSSSVTQQRLLREQQDNEYVASLLADKEKEAIALKQAESLRLKEDESRKKLLEEEKLERRLAMKETSLPPEPASNDGNAVTLLVKMPDGTRCSRRFLKSDKLKLLFDFIDVSRTVKPGTYRVVRPYPRRAFNVSDGSLSLTEVGLTSKQEALFLELI</sequence>
<gene>
    <name evidence="4" type="ORF">Ddye_017912</name>
</gene>
<dbReference type="PROSITE" id="PS50033">
    <property type="entry name" value="UBX"/>
    <property type="match status" value="1"/>
</dbReference>
<dbReference type="CDD" id="cd01767">
    <property type="entry name" value="UBX"/>
    <property type="match status" value="1"/>
</dbReference>
<organism evidence="4 5">
    <name type="scientific">Dipteronia dyeriana</name>
    <dbReference type="NCBI Taxonomy" id="168575"/>
    <lineage>
        <taxon>Eukaryota</taxon>
        <taxon>Viridiplantae</taxon>
        <taxon>Streptophyta</taxon>
        <taxon>Embryophyta</taxon>
        <taxon>Tracheophyta</taxon>
        <taxon>Spermatophyta</taxon>
        <taxon>Magnoliopsida</taxon>
        <taxon>eudicotyledons</taxon>
        <taxon>Gunneridae</taxon>
        <taxon>Pentapetalae</taxon>
        <taxon>rosids</taxon>
        <taxon>malvids</taxon>
        <taxon>Sapindales</taxon>
        <taxon>Sapindaceae</taxon>
        <taxon>Hippocastanoideae</taxon>
        <taxon>Acereae</taxon>
        <taxon>Dipteronia</taxon>
    </lineage>
</organism>
<dbReference type="SMART" id="SM00166">
    <property type="entry name" value="UBX"/>
    <property type="match status" value="1"/>
</dbReference>
<dbReference type="PANTHER" id="PTHR23322">
    <property type="entry name" value="FAS-ASSOCIATED PROTEIN"/>
    <property type="match status" value="1"/>
</dbReference>
<evidence type="ECO:0000313" key="5">
    <source>
        <dbReference type="Proteomes" id="UP001280121"/>
    </source>
</evidence>
<dbReference type="InterPro" id="IPR001012">
    <property type="entry name" value="UBX_dom"/>
</dbReference>
<evidence type="ECO:0000256" key="1">
    <source>
        <dbReference type="ARBA" id="ARBA00022786"/>
    </source>
</evidence>
<protein>
    <recommendedName>
        <fullName evidence="3">UBX domain-containing protein</fullName>
    </recommendedName>
</protein>
<feature type="region of interest" description="Disordered" evidence="2">
    <location>
        <begin position="194"/>
        <end position="224"/>
    </location>
</feature>
<evidence type="ECO:0000256" key="2">
    <source>
        <dbReference type="SAM" id="MobiDB-lite"/>
    </source>
</evidence>
<dbReference type="AlphaFoldDB" id="A0AAD9UA95"/>
<dbReference type="InterPro" id="IPR050730">
    <property type="entry name" value="UBX_domain-protein"/>
</dbReference>
<feature type="compositionally biased region" description="Low complexity" evidence="2">
    <location>
        <begin position="372"/>
        <end position="383"/>
    </location>
</feature>
<evidence type="ECO:0000313" key="4">
    <source>
        <dbReference type="EMBL" id="KAK2650423.1"/>
    </source>
</evidence>
<comment type="caution">
    <text evidence="4">The sequence shown here is derived from an EMBL/GenBank/DDBJ whole genome shotgun (WGS) entry which is preliminary data.</text>
</comment>
<dbReference type="Proteomes" id="UP001280121">
    <property type="component" value="Unassembled WGS sequence"/>
</dbReference>
<dbReference type="GO" id="GO:0043130">
    <property type="term" value="F:ubiquitin binding"/>
    <property type="evidence" value="ECO:0007669"/>
    <property type="project" value="TreeGrafter"/>
</dbReference>
<dbReference type="Pfam" id="PF00789">
    <property type="entry name" value="UBX"/>
    <property type="match status" value="1"/>
</dbReference>
<reference evidence="4" key="1">
    <citation type="journal article" date="2023" name="Plant J.">
        <title>Genome sequences and population genomics provide insights into the demographic history, inbreeding, and mutation load of two 'living fossil' tree species of Dipteronia.</title>
        <authorList>
            <person name="Feng Y."/>
            <person name="Comes H.P."/>
            <person name="Chen J."/>
            <person name="Zhu S."/>
            <person name="Lu R."/>
            <person name="Zhang X."/>
            <person name="Li P."/>
            <person name="Qiu J."/>
            <person name="Olsen K.M."/>
            <person name="Qiu Y."/>
        </authorList>
    </citation>
    <scope>NUCLEOTIDE SEQUENCE</scope>
    <source>
        <strain evidence="4">KIB01</strain>
    </source>
</reference>
<dbReference type="InterPro" id="IPR029071">
    <property type="entry name" value="Ubiquitin-like_domsf"/>
</dbReference>
<keyword evidence="1" id="KW-0833">Ubl conjugation pathway</keyword>
<keyword evidence="5" id="KW-1185">Reference proteome</keyword>
<feature type="compositionally biased region" description="Basic and acidic residues" evidence="2">
    <location>
        <begin position="348"/>
        <end position="359"/>
    </location>
</feature>
<feature type="region of interest" description="Disordered" evidence="2">
    <location>
        <begin position="348"/>
        <end position="388"/>
    </location>
</feature>
<feature type="domain" description="UBX" evidence="3">
    <location>
        <begin position="454"/>
        <end position="532"/>
    </location>
</feature>
<dbReference type="SUPFAM" id="SSF54236">
    <property type="entry name" value="Ubiquitin-like"/>
    <property type="match status" value="1"/>
</dbReference>
<accession>A0AAD9UA95</accession>
<name>A0AAD9UA95_9ROSI</name>
<dbReference type="PANTHER" id="PTHR23322:SF55">
    <property type="entry name" value="PLANT UBX DOMAIN-CONTAINING PROTEIN 9"/>
    <property type="match status" value="1"/>
</dbReference>
<dbReference type="Gene3D" id="3.10.20.90">
    <property type="entry name" value="Phosphatidylinositol 3-kinase Catalytic Subunit, Chain A, domain 1"/>
    <property type="match status" value="1"/>
</dbReference>
<proteinExistence type="predicted"/>
<evidence type="ECO:0000259" key="3">
    <source>
        <dbReference type="PROSITE" id="PS50033"/>
    </source>
</evidence>